<evidence type="ECO:0000313" key="2">
    <source>
        <dbReference type="Proteomes" id="UP000297452"/>
    </source>
</evidence>
<evidence type="ECO:0000313" key="1">
    <source>
        <dbReference type="EMBL" id="TGO44891.1"/>
    </source>
</evidence>
<dbReference type="Proteomes" id="UP000297452">
    <property type="component" value="Unassembled WGS sequence"/>
</dbReference>
<dbReference type="InterPro" id="IPR011333">
    <property type="entry name" value="SKP1/BTB/POZ_sf"/>
</dbReference>
<dbReference type="Gene3D" id="3.30.710.10">
    <property type="entry name" value="Potassium Channel Kv1.1, Chain A"/>
    <property type="match status" value="1"/>
</dbReference>
<dbReference type="OrthoDB" id="5275938at2759"/>
<dbReference type="STRING" id="278944.A0A4Z1H9L9"/>
<accession>A0A4Z1H9L9</accession>
<protein>
    <recommendedName>
        <fullName evidence="3">BTB domain-containing protein</fullName>
    </recommendedName>
</protein>
<organism evidence="1 2">
    <name type="scientific">Botryotinia narcissicola</name>
    <dbReference type="NCBI Taxonomy" id="278944"/>
    <lineage>
        <taxon>Eukaryota</taxon>
        <taxon>Fungi</taxon>
        <taxon>Dikarya</taxon>
        <taxon>Ascomycota</taxon>
        <taxon>Pezizomycotina</taxon>
        <taxon>Leotiomycetes</taxon>
        <taxon>Helotiales</taxon>
        <taxon>Sclerotiniaceae</taxon>
        <taxon>Botryotinia</taxon>
    </lineage>
</organism>
<keyword evidence="2" id="KW-1185">Reference proteome</keyword>
<reference evidence="1 2" key="1">
    <citation type="submission" date="2017-12" db="EMBL/GenBank/DDBJ databases">
        <title>Comparative genomics of Botrytis spp.</title>
        <authorList>
            <person name="Valero-Jimenez C.A."/>
            <person name="Tapia P."/>
            <person name="Veloso J."/>
            <person name="Silva-Moreno E."/>
            <person name="Staats M."/>
            <person name="Valdes J.H."/>
            <person name="Van Kan J.A.L."/>
        </authorList>
    </citation>
    <scope>NUCLEOTIDE SEQUENCE [LARGE SCALE GENOMIC DNA]</scope>
    <source>
        <strain evidence="1 2">MUCL2120</strain>
    </source>
</reference>
<comment type="caution">
    <text evidence="1">The sequence shown here is derived from an EMBL/GenBank/DDBJ whole genome shotgun (WGS) entry which is preliminary data.</text>
</comment>
<dbReference type="AlphaFoldDB" id="A0A4Z1H9L9"/>
<proteinExistence type="predicted"/>
<sequence>MSLTTIRLDPWGDLTLRIGPDGATNDYIVCPRTLARASPVFERMLYGGFAEREPSTRAAVGEWIVRLPEYNSITMGLFLSIIHGNYDETLQDLSLDEIYCLTVVVHYYDATKVLRPWAEIWINHVASLVEDVNTPMLRVLWIAWELGSVSLFRIVSRHILLEFDTADFEDALSCSNMQTPPGVLEHIHSVRENVLCSLLQPFKDLISHLLVENEKPRWCRHAVWMGPHRCESIILGSLTWCLCKSKLWPLPEAPDIYESIAATYTRLSGLIIHDLGQFDKKEDHNICNPSGMINLHMKTALTSLTLPLTRRQIEYMRKQKHILDMKVGCFKPLLSDKSAA</sequence>
<gene>
    <name evidence="1" type="ORF">BOTNAR_0726g00040</name>
</gene>
<name>A0A4Z1H9L9_9HELO</name>
<dbReference type="EMBL" id="PQXJ01000723">
    <property type="protein sequence ID" value="TGO44891.1"/>
    <property type="molecule type" value="Genomic_DNA"/>
</dbReference>
<evidence type="ECO:0008006" key="3">
    <source>
        <dbReference type="Google" id="ProtNLM"/>
    </source>
</evidence>